<dbReference type="KEGG" id="bfn:OI25_8250"/>
<dbReference type="AlphaFoldDB" id="A0AAU8T831"/>
<evidence type="ECO:0000256" key="5">
    <source>
        <dbReference type="SAM" id="SignalP"/>
    </source>
</evidence>
<proteinExistence type="predicted"/>
<sequence>MKHEGRDACAFRVVMKKFLATVVAAGALAMSAAAVALPGASDVERAMSQGNWQKADAELARVLQTHPDSAQAHYLYGQVLEREGRPADALGDLEKARALDPQLRFARDPSRFTVIESRVQAEVNRADPGSASASPAAGMTTDVTPRAAVTPHPLAPASLGRRGPSIGMWLGLAMVLASIVLVVRWTLRRARLNDDARATDQRRAQLKRATDLLNAVRALKLDVRLSVTAGHEALEHEVEDVETQLRELADALSNSSNPVPGYRLEELARRINGLKARAEGRPDPNAADAVATTAGPMSGPSPYAQEAEGFGHHPAAGPPARPAVVFQQPGGWLGGMGGLGSLVTGMLLGQLLGGHRDRVIEREVWGEGERRHNGDAGIDAGQGSDNWNDTSGGGGGGEIDTGGGDDWSNGS</sequence>
<keyword evidence="4" id="KW-0812">Transmembrane</keyword>
<feature type="chain" id="PRO_5043426058" evidence="5">
    <location>
        <begin position="37"/>
        <end position="411"/>
    </location>
</feature>
<keyword evidence="5" id="KW-0732">Signal</keyword>
<keyword evidence="4" id="KW-1133">Transmembrane helix</keyword>
<geneLocation type="plasmid" evidence="6 7">
    <name>pBIL</name>
</geneLocation>
<dbReference type="Proteomes" id="UP000032614">
    <property type="component" value="Plasmid pBIL"/>
</dbReference>
<dbReference type="InterPro" id="IPR019734">
    <property type="entry name" value="TPR_rpt"/>
</dbReference>
<protein>
    <submittedName>
        <fullName evidence="6">TPR repeat family protein</fullName>
    </submittedName>
</protein>
<keyword evidence="4" id="KW-0472">Membrane</keyword>
<reference evidence="6 7" key="1">
    <citation type="journal article" date="2015" name="Genome Announc.">
        <title>Complete genome sequences for 59 burkholderia isolates, both pathogenic and near neighbor.</title>
        <authorList>
            <person name="Johnson S.L."/>
            <person name="Bishop-Lilly K.A."/>
            <person name="Ladner J.T."/>
            <person name="Daligault H.E."/>
            <person name="Davenport K.W."/>
            <person name="Jaissle J."/>
            <person name="Frey K.G."/>
            <person name="Koroleva G.I."/>
            <person name="Bruce D.C."/>
            <person name="Coyne S.R."/>
            <person name="Broomall S.M."/>
            <person name="Li P.E."/>
            <person name="Teshima H."/>
            <person name="Gibbons H.S."/>
            <person name="Palacios G.F."/>
            <person name="Rosenzweig C.N."/>
            <person name="Redden C.L."/>
            <person name="Xu Y."/>
            <person name="Minogue T.D."/>
            <person name="Chain P.S."/>
        </authorList>
    </citation>
    <scope>NUCLEOTIDE SEQUENCE [LARGE SCALE GENOMIC DNA]</scope>
    <source>
        <strain evidence="6 7">ATCC BAA-463</strain>
    </source>
</reference>
<feature type="region of interest" description="Disordered" evidence="3">
    <location>
        <begin position="278"/>
        <end position="299"/>
    </location>
</feature>
<feature type="signal peptide" evidence="5">
    <location>
        <begin position="1"/>
        <end position="36"/>
    </location>
</feature>
<feature type="region of interest" description="Disordered" evidence="3">
    <location>
        <begin position="370"/>
        <end position="411"/>
    </location>
</feature>
<gene>
    <name evidence="6" type="ORF">OI25_8250</name>
</gene>
<dbReference type="Pfam" id="PF13432">
    <property type="entry name" value="TPR_16"/>
    <property type="match status" value="1"/>
</dbReference>
<evidence type="ECO:0000256" key="3">
    <source>
        <dbReference type="SAM" id="MobiDB-lite"/>
    </source>
</evidence>
<evidence type="ECO:0000256" key="2">
    <source>
        <dbReference type="SAM" id="Coils"/>
    </source>
</evidence>
<keyword evidence="1" id="KW-0802">TPR repeat</keyword>
<feature type="repeat" description="TPR" evidence="1">
    <location>
        <begin position="70"/>
        <end position="103"/>
    </location>
</feature>
<dbReference type="SUPFAM" id="SSF48452">
    <property type="entry name" value="TPR-like"/>
    <property type="match status" value="1"/>
</dbReference>
<accession>A0AAU8T831</accession>
<evidence type="ECO:0000256" key="4">
    <source>
        <dbReference type="SAM" id="Phobius"/>
    </source>
</evidence>
<evidence type="ECO:0000256" key="1">
    <source>
        <dbReference type="PROSITE-ProRule" id="PRU00339"/>
    </source>
</evidence>
<organism evidence="6 7">
    <name type="scientific">Paraburkholderia fungorum</name>
    <dbReference type="NCBI Taxonomy" id="134537"/>
    <lineage>
        <taxon>Bacteria</taxon>
        <taxon>Pseudomonadati</taxon>
        <taxon>Pseudomonadota</taxon>
        <taxon>Betaproteobacteria</taxon>
        <taxon>Burkholderiales</taxon>
        <taxon>Burkholderiaceae</taxon>
        <taxon>Paraburkholderia</taxon>
    </lineage>
</organism>
<name>A0AAU8T831_9BURK</name>
<feature type="coiled-coil region" evidence="2">
    <location>
        <begin position="189"/>
        <end position="251"/>
    </location>
</feature>
<dbReference type="PROSITE" id="PS50005">
    <property type="entry name" value="TPR"/>
    <property type="match status" value="1"/>
</dbReference>
<dbReference type="EMBL" id="CP010024">
    <property type="protein sequence ID" value="AJZ56421.1"/>
    <property type="molecule type" value="Genomic_DNA"/>
</dbReference>
<keyword evidence="6" id="KW-0614">Plasmid</keyword>
<feature type="compositionally biased region" description="Gly residues" evidence="3">
    <location>
        <begin position="391"/>
        <end position="405"/>
    </location>
</feature>
<dbReference type="InterPro" id="IPR011990">
    <property type="entry name" value="TPR-like_helical_dom_sf"/>
</dbReference>
<keyword evidence="2" id="KW-0175">Coiled coil</keyword>
<evidence type="ECO:0000313" key="6">
    <source>
        <dbReference type="EMBL" id="AJZ56421.1"/>
    </source>
</evidence>
<evidence type="ECO:0000313" key="7">
    <source>
        <dbReference type="Proteomes" id="UP000032614"/>
    </source>
</evidence>
<dbReference type="Gene3D" id="1.25.40.10">
    <property type="entry name" value="Tetratricopeptide repeat domain"/>
    <property type="match status" value="1"/>
</dbReference>
<feature type="transmembrane region" description="Helical" evidence="4">
    <location>
        <begin position="166"/>
        <end position="187"/>
    </location>
</feature>